<gene>
    <name evidence="2" type="primary">rdhB</name>
    <name evidence="2" type="ordered locus">DhcVS_1341</name>
    <name evidence="3" type="ordered locus">DhcVS_1343</name>
</gene>
<sequence>MWFIFGLVLGLVLLGFVWLVVAKKLIFTWYEWLVGIVGFALLAFTLQNFFGSFSEMEPQAAWMFLLITGLPSLLLLAVAWRLSASRMKKA</sequence>
<name>D2BJE0_DEHMV</name>
<dbReference type="Proteomes" id="UP000002506">
    <property type="component" value="Chromosome"/>
</dbReference>
<reference evidence="2 4" key="1">
    <citation type="journal article" date="2009" name="PLoS Genet.">
        <title>Localized plasticity in the streamlined genomes of vinyl chloride respiring Dehalococcoides.</title>
        <authorList>
            <person name="McMurdie P.J."/>
            <person name="Behrens S.F."/>
            <person name="Muller J.A."/>
            <person name="Goke J."/>
            <person name="Ritalahti K.M."/>
            <person name="Wagner R."/>
            <person name="Goltsman E."/>
            <person name="Lapidus A."/>
            <person name="Holmes S."/>
            <person name="Loffler F.E."/>
            <person name="Spormann A.M."/>
        </authorList>
    </citation>
    <scope>NUCLEOTIDE SEQUENCE [LARGE SCALE GENOMIC DNA]</scope>
    <source>
        <strain evidence="2 4">VS</strain>
    </source>
</reference>
<proteinExistence type="predicted"/>
<keyword evidence="1" id="KW-0472">Membrane</keyword>
<evidence type="ECO:0000313" key="4">
    <source>
        <dbReference type="Proteomes" id="UP000002506"/>
    </source>
</evidence>
<accession>D2BJE0</accession>
<keyword evidence="1" id="KW-0812">Transmembrane</keyword>
<dbReference type="KEGG" id="dev:DhcVS_1343"/>
<dbReference type="EMBL" id="CP001827">
    <property type="protein sequence ID" value="ACZ62442.1"/>
    <property type="molecule type" value="Genomic_DNA"/>
</dbReference>
<evidence type="ECO:0000313" key="3">
    <source>
        <dbReference type="EMBL" id="ACZ62442.1"/>
    </source>
</evidence>
<dbReference type="RefSeq" id="WP_012882578.1">
    <property type="nucleotide sequence ID" value="NC_013552.1"/>
</dbReference>
<protein>
    <submittedName>
        <fullName evidence="2">Reductive dehalogenase anchoring protein</fullName>
    </submittedName>
</protein>
<feature type="transmembrane region" description="Helical" evidence="1">
    <location>
        <begin position="62"/>
        <end position="82"/>
    </location>
</feature>
<evidence type="ECO:0000256" key="1">
    <source>
        <dbReference type="SAM" id="Phobius"/>
    </source>
</evidence>
<dbReference type="EMBL" id="CP001827">
    <property type="protein sequence ID" value="ACZ62440.1"/>
    <property type="molecule type" value="Genomic_DNA"/>
</dbReference>
<feature type="transmembrane region" description="Helical" evidence="1">
    <location>
        <begin position="32"/>
        <end position="50"/>
    </location>
</feature>
<dbReference type="HOGENOM" id="CLU_176126_0_0_0"/>
<keyword evidence="1" id="KW-1133">Transmembrane helix</keyword>
<organism evidence="2 4">
    <name type="scientific">Dehalococcoides mccartyi (strain VS)</name>
    <dbReference type="NCBI Taxonomy" id="311424"/>
    <lineage>
        <taxon>Bacteria</taxon>
        <taxon>Bacillati</taxon>
        <taxon>Chloroflexota</taxon>
        <taxon>Dehalococcoidia</taxon>
        <taxon>Dehalococcoidales</taxon>
        <taxon>Dehalococcoidaceae</taxon>
        <taxon>Dehalococcoides</taxon>
    </lineage>
</organism>
<evidence type="ECO:0000313" key="2">
    <source>
        <dbReference type="EMBL" id="ACZ62440.1"/>
    </source>
</evidence>
<dbReference type="KEGG" id="dev:DhcVS_1341"/>
<dbReference type="AlphaFoldDB" id="D2BJE0"/>